<dbReference type="Gene3D" id="3.90.1140.10">
    <property type="entry name" value="Cyclic phosphodiesterase"/>
    <property type="match status" value="1"/>
</dbReference>
<evidence type="ECO:0000313" key="2">
    <source>
        <dbReference type="Proteomes" id="UP000626210"/>
    </source>
</evidence>
<proteinExistence type="predicted"/>
<gene>
    <name evidence="1" type="ORF">GCM10007320_15540</name>
</gene>
<protein>
    <recommendedName>
        <fullName evidence="3">2'-5' RNA ligase family protein</fullName>
    </recommendedName>
</protein>
<comment type="caution">
    <text evidence="1">The sequence shown here is derived from an EMBL/GenBank/DDBJ whole genome shotgun (WGS) entry which is preliminary data.</text>
</comment>
<evidence type="ECO:0000313" key="1">
    <source>
        <dbReference type="EMBL" id="GHC76366.1"/>
    </source>
</evidence>
<accession>A0ABQ3FZG3</accession>
<reference evidence="2" key="1">
    <citation type="journal article" date="2019" name="Int. J. Syst. Evol. Microbiol.">
        <title>The Global Catalogue of Microorganisms (GCM) 10K type strain sequencing project: providing services to taxonomists for standard genome sequencing and annotation.</title>
        <authorList>
            <consortium name="The Broad Institute Genomics Platform"/>
            <consortium name="The Broad Institute Genome Sequencing Center for Infectious Disease"/>
            <person name="Wu L."/>
            <person name="Ma J."/>
        </authorList>
    </citation>
    <scope>NUCLEOTIDE SEQUENCE [LARGE SCALE GENOMIC DNA]</scope>
    <source>
        <strain evidence="2">KCTC 23314</strain>
    </source>
</reference>
<keyword evidence="2" id="KW-1185">Reference proteome</keyword>
<sequence>MGIPGALRGAPGIGDSRRMSRLLFMARPPPTVRDVMQHSLAYRQLHERLGNSLSPPGNWHQTLSDRFFEGRGLAKSLQRAGDRVRASACTLLLNRIQGVDRSTPGRRERIHWAFRAKGEPAGFAALVAAVREGLAQEGLASPGGHTPHVTVSYDAPMALGTQKITPIPWTLEELLLVEGGGEPYAYEVIARWPLQPLPACQQLALL</sequence>
<name>A0ABQ3FZG3_9BURK</name>
<dbReference type="InterPro" id="IPR009097">
    <property type="entry name" value="Cyclic_Pdiesterase"/>
</dbReference>
<dbReference type="EMBL" id="BMYK01000003">
    <property type="protein sequence ID" value="GHC76366.1"/>
    <property type="molecule type" value="Genomic_DNA"/>
</dbReference>
<organism evidence="1 2">
    <name type="scientific">Pseudorhodoferax aquiterrae</name>
    <dbReference type="NCBI Taxonomy" id="747304"/>
    <lineage>
        <taxon>Bacteria</taxon>
        <taxon>Pseudomonadati</taxon>
        <taxon>Pseudomonadota</taxon>
        <taxon>Betaproteobacteria</taxon>
        <taxon>Burkholderiales</taxon>
        <taxon>Comamonadaceae</taxon>
    </lineage>
</organism>
<evidence type="ECO:0008006" key="3">
    <source>
        <dbReference type="Google" id="ProtNLM"/>
    </source>
</evidence>
<dbReference type="SUPFAM" id="SSF55144">
    <property type="entry name" value="LigT-like"/>
    <property type="match status" value="1"/>
</dbReference>
<dbReference type="Proteomes" id="UP000626210">
    <property type="component" value="Unassembled WGS sequence"/>
</dbReference>